<evidence type="ECO:0000313" key="3">
    <source>
        <dbReference type="Proteomes" id="UP000005408"/>
    </source>
</evidence>
<evidence type="ECO:0000256" key="1">
    <source>
        <dbReference type="SAM" id="MobiDB-lite"/>
    </source>
</evidence>
<dbReference type="Proteomes" id="UP000005408">
    <property type="component" value="Unassembled WGS sequence"/>
</dbReference>
<dbReference type="GO" id="GO:0043161">
    <property type="term" value="P:proteasome-mediated ubiquitin-dependent protein catabolic process"/>
    <property type="evidence" value="ECO:0007669"/>
    <property type="project" value="TreeGrafter"/>
</dbReference>
<protein>
    <recommendedName>
        <fullName evidence="4">Tripartite motif-containing protein 2</fullName>
    </recommendedName>
</protein>
<evidence type="ECO:0008006" key="4">
    <source>
        <dbReference type="Google" id="ProtNLM"/>
    </source>
</evidence>
<evidence type="ECO:0000313" key="2">
    <source>
        <dbReference type="EnsemblMetazoa" id="G4259.2:cds"/>
    </source>
</evidence>
<name>A0A8W8N446_MAGGI</name>
<dbReference type="Gene3D" id="2.120.10.30">
    <property type="entry name" value="TolB, C-terminal domain"/>
    <property type="match status" value="1"/>
</dbReference>
<dbReference type="GO" id="GO:0061630">
    <property type="term" value="F:ubiquitin protein ligase activity"/>
    <property type="evidence" value="ECO:0007669"/>
    <property type="project" value="TreeGrafter"/>
</dbReference>
<dbReference type="SUPFAM" id="SSF101898">
    <property type="entry name" value="NHL repeat"/>
    <property type="match status" value="1"/>
</dbReference>
<keyword evidence="3" id="KW-1185">Reference proteome</keyword>
<proteinExistence type="predicted"/>
<dbReference type="GO" id="GO:0008270">
    <property type="term" value="F:zinc ion binding"/>
    <property type="evidence" value="ECO:0007669"/>
    <property type="project" value="UniProtKB-KW"/>
</dbReference>
<sequence>MARPILIKTNKNRGKRKQKASRFGRVGDEASIEEDEDENNVYVVSKLSSFRHGSGTIPTLCPSSGNCWVHKFGSKNNELMTPEGDLIRSSYFGFLVNHLASAGGGEILMSDYYGMKVKMLTKSGEIIDIAETEPLHPFGLCATVDDNFIVCLVDTDDCVISTDSVRGLAKINRDGQKLQEIKNSSETRLFTKPYRVSENRNSDILVVDWTSERTSRLVVLDKTGKLKCVCRGRPRRFGEMLFNPSDVCCNSESYVIVSDLTGHAVQLLSPEYQFVQNILASKDGIEYPLTLALNHDDLWVGSGNGKVTVLRLSKKTRPDANGHVVVESSKSRLCVIC</sequence>
<dbReference type="AlphaFoldDB" id="A0A8W8N446"/>
<dbReference type="PANTHER" id="PTHR24104:SF25">
    <property type="entry name" value="PROTEIN LIN-41"/>
    <property type="match status" value="1"/>
</dbReference>
<dbReference type="EnsemblMetazoa" id="G4259.1">
    <property type="protein sequence ID" value="G4259.1:cds"/>
    <property type="gene ID" value="G4259"/>
</dbReference>
<dbReference type="GO" id="GO:0000209">
    <property type="term" value="P:protein polyubiquitination"/>
    <property type="evidence" value="ECO:0007669"/>
    <property type="project" value="TreeGrafter"/>
</dbReference>
<feature type="region of interest" description="Disordered" evidence="1">
    <location>
        <begin position="1"/>
        <end position="25"/>
    </location>
</feature>
<dbReference type="InterPro" id="IPR011042">
    <property type="entry name" value="6-blade_b-propeller_TolB-like"/>
</dbReference>
<dbReference type="PANTHER" id="PTHR24104">
    <property type="entry name" value="E3 UBIQUITIN-PROTEIN LIGASE NHLRC1-RELATED"/>
    <property type="match status" value="1"/>
</dbReference>
<dbReference type="EnsemblMetazoa" id="G4259.2">
    <property type="protein sequence ID" value="G4259.2:cds"/>
    <property type="gene ID" value="G4259"/>
</dbReference>
<reference evidence="2" key="1">
    <citation type="submission" date="2022-08" db="UniProtKB">
        <authorList>
            <consortium name="EnsemblMetazoa"/>
        </authorList>
    </citation>
    <scope>IDENTIFICATION</scope>
    <source>
        <strain evidence="2">05x7-T-G4-1.051#20</strain>
    </source>
</reference>
<feature type="compositionally biased region" description="Basic residues" evidence="1">
    <location>
        <begin position="10"/>
        <end position="22"/>
    </location>
</feature>
<organism evidence="2 3">
    <name type="scientific">Magallana gigas</name>
    <name type="common">Pacific oyster</name>
    <name type="synonym">Crassostrea gigas</name>
    <dbReference type="NCBI Taxonomy" id="29159"/>
    <lineage>
        <taxon>Eukaryota</taxon>
        <taxon>Metazoa</taxon>
        <taxon>Spiralia</taxon>
        <taxon>Lophotrochozoa</taxon>
        <taxon>Mollusca</taxon>
        <taxon>Bivalvia</taxon>
        <taxon>Autobranchia</taxon>
        <taxon>Pteriomorphia</taxon>
        <taxon>Ostreida</taxon>
        <taxon>Ostreoidea</taxon>
        <taxon>Ostreidae</taxon>
        <taxon>Magallana</taxon>
    </lineage>
</organism>
<dbReference type="InterPro" id="IPR050952">
    <property type="entry name" value="TRIM-NHL_E3_ligases"/>
</dbReference>
<accession>A0A8W8N446</accession>